<dbReference type="EMBL" id="BNBA01000007">
    <property type="protein sequence ID" value="GHH50611.1"/>
    <property type="molecule type" value="Genomic_DNA"/>
</dbReference>
<proteinExistence type="predicted"/>
<dbReference type="AlphaFoldDB" id="A0A919F755"/>
<evidence type="ECO:0000313" key="1">
    <source>
        <dbReference type="EMBL" id="GHH50611.1"/>
    </source>
</evidence>
<reference evidence="1" key="2">
    <citation type="submission" date="2020-09" db="EMBL/GenBank/DDBJ databases">
        <authorList>
            <person name="Sun Q."/>
            <person name="Ohkuma M."/>
        </authorList>
    </citation>
    <scope>NUCLEOTIDE SEQUENCE</scope>
    <source>
        <strain evidence="1">JCM 13306</strain>
    </source>
</reference>
<evidence type="ECO:0000313" key="2">
    <source>
        <dbReference type="Proteomes" id="UP000623958"/>
    </source>
</evidence>
<name>A0A919F755_9XANT</name>
<dbReference type="Proteomes" id="UP000623958">
    <property type="component" value="Unassembled WGS sequence"/>
</dbReference>
<accession>A0A919F755</accession>
<protein>
    <recommendedName>
        <fullName evidence="3">Integrase</fullName>
    </recommendedName>
</protein>
<evidence type="ECO:0008006" key="3">
    <source>
        <dbReference type="Google" id="ProtNLM"/>
    </source>
</evidence>
<reference evidence="1" key="1">
    <citation type="journal article" date="2014" name="Int. J. Syst. Evol. Microbiol.">
        <title>Complete genome sequence of Corynebacterium casei LMG S-19264T (=DSM 44701T), isolated from a smear-ripened cheese.</title>
        <authorList>
            <consortium name="US DOE Joint Genome Institute (JGI-PGF)"/>
            <person name="Walter F."/>
            <person name="Albersmeier A."/>
            <person name="Kalinowski J."/>
            <person name="Ruckert C."/>
        </authorList>
    </citation>
    <scope>NUCLEOTIDE SEQUENCE</scope>
    <source>
        <strain evidence="1">JCM 13306</strain>
    </source>
</reference>
<keyword evidence="2" id="KW-1185">Reference proteome</keyword>
<comment type="caution">
    <text evidence="1">The sequence shown here is derived from an EMBL/GenBank/DDBJ whole genome shotgun (WGS) entry which is preliminary data.</text>
</comment>
<organism evidence="1 2">
    <name type="scientific">Xanthomonas boreopolis</name>
    <dbReference type="NCBI Taxonomy" id="86183"/>
    <lineage>
        <taxon>Bacteria</taxon>
        <taxon>Pseudomonadati</taxon>
        <taxon>Pseudomonadota</taxon>
        <taxon>Gammaproteobacteria</taxon>
        <taxon>Lysobacterales</taxon>
        <taxon>Lysobacteraceae</taxon>
        <taxon>Xanthomonas</taxon>
    </lineage>
</organism>
<sequence length="82" mass="9596">MRDEARALLAKGINPHTDRKQKRHAVKLAADYTFKARWMRPALTSPFVLRGCQRWQKRKSLPPSSLCPLKPLCRLWWQLPSS</sequence>
<gene>
    <name evidence="1" type="ORF">GCM10009090_11680</name>
</gene>